<dbReference type="OrthoDB" id="5495221at2"/>
<keyword evidence="3" id="KW-0408">Iron</keyword>
<evidence type="ECO:0000256" key="2">
    <source>
        <dbReference type="ARBA" id="ARBA00022723"/>
    </source>
</evidence>
<keyword evidence="4" id="KW-0411">Iron-sulfur</keyword>
<evidence type="ECO:0000313" key="9">
    <source>
        <dbReference type="Proteomes" id="UP000077096"/>
    </source>
</evidence>
<evidence type="ECO:0000256" key="3">
    <source>
        <dbReference type="ARBA" id="ARBA00023004"/>
    </source>
</evidence>
<dbReference type="GO" id="GO:0046872">
    <property type="term" value="F:metal ion binding"/>
    <property type="evidence" value="ECO:0007669"/>
    <property type="project" value="UniProtKB-KW"/>
</dbReference>
<dbReference type="Proteomes" id="UP000077096">
    <property type="component" value="Chromosome"/>
</dbReference>
<dbReference type="EMBL" id="DTBH01000051">
    <property type="protein sequence ID" value="HGQ76732.1"/>
    <property type="molecule type" value="Genomic_DNA"/>
</dbReference>
<dbReference type="GO" id="GO:0003824">
    <property type="term" value="F:catalytic activity"/>
    <property type="evidence" value="ECO:0007669"/>
    <property type="project" value="InterPro"/>
</dbReference>
<organism evidence="6 9">
    <name type="scientific">Fervidobacterium pennivorans</name>
    <dbReference type="NCBI Taxonomy" id="93466"/>
    <lineage>
        <taxon>Bacteria</taxon>
        <taxon>Thermotogati</taxon>
        <taxon>Thermotogota</taxon>
        <taxon>Thermotogae</taxon>
        <taxon>Thermotogales</taxon>
        <taxon>Fervidobacteriaceae</taxon>
        <taxon>Fervidobacterium</taxon>
    </lineage>
</organism>
<protein>
    <submittedName>
        <fullName evidence="6">Radical SAM protein</fullName>
    </submittedName>
</protein>
<sequence length="298" mass="34732">MILRASYWTWKLLNGESIPDEMPTAYLMLDGECMYNCAYCTHARDSESDNSYLSRVVWKLIEPKDLNSISLKFKRVCLQTVNYKGYFEDVLDVVERLKRSDTNQKLLISVSTRVKSTKEIDILMNSGVNDLGIAIDVVSEKLHKLYRSWSLEYTLSLIRYGAEKYPGRITTHIIVGLGEQDKELYEIFKLMKAYDVKVALFAFTPIRGTRLAHLTPPSLERYRKIQILRFLMFETNYTPEIDFDEDGNLKILKYDNSIDISKAFLTSGCTHCTRPYYNDSPRNKVLYNYHTIIETQKK</sequence>
<name>A0A172T601_FERPE</name>
<dbReference type="InterPro" id="IPR058240">
    <property type="entry name" value="rSAM_sf"/>
</dbReference>
<dbReference type="SUPFAM" id="SSF102114">
    <property type="entry name" value="Radical SAM enzymes"/>
    <property type="match status" value="1"/>
</dbReference>
<dbReference type="Gene3D" id="3.20.20.70">
    <property type="entry name" value="Aldolase class I"/>
    <property type="match status" value="1"/>
</dbReference>
<feature type="domain" description="Radical SAM core" evidence="5">
    <location>
        <begin position="19"/>
        <end position="240"/>
    </location>
</feature>
<dbReference type="KEGG" id="fng:JM64_08600"/>
<dbReference type="EMBL" id="DSZT01000217">
    <property type="protein sequence ID" value="HGU42614.1"/>
    <property type="molecule type" value="Genomic_DNA"/>
</dbReference>
<dbReference type="EMBL" id="CP011393">
    <property type="protein sequence ID" value="ANE42376.1"/>
    <property type="molecule type" value="Genomic_DNA"/>
</dbReference>
<reference evidence="7" key="2">
    <citation type="journal article" date="2020" name="mSystems">
        <title>Genome- and Community-Level Interaction Insights into Carbon Utilization and Element Cycling Functions of Hydrothermarchaeota in Hydrothermal Sediment.</title>
        <authorList>
            <person name="Zhou Z."/>
            <person name="Liu Y."/>
            <person name="Xu W."/>
            <person name="Pan J."/>
            <person name="Luo Z.H."/>
            <person name="Li M."/>
        </authorList>
    </citation>
    <scope>NUCLEOTIDE SEQUENCE [LARGE SCALE GENOMIC DNA]</scope>
    <source>
        <strain evidence="8">SpSt-604</strain>
        <strain evidence="7">SpSt-640</strain>
    </source>
</reference>
<evidence type="ECO:0000256" key="4">
    <source>
        <dbReference type="ARBA" id="ARBA00023014"/>
    </source>
</evidence>
<dbReference type="PATRIC" id="fig|93466.3.peg.1808"/>
<evidence type="ECO:0000256" key="1">
    <source>
        <dbReference type="ARBA" id="ARBA00022691"/>
    </source>
</evidence>
<dbReference type="CDD" id="cd01335">
    <property type="entry name" value="Radical_SAM"/>
    <property type="match status" value="1"/>
</dbReference>
<dbReference type="GO" id="GO:0051536">
    <property type="term" value="F:iron-sulfur cluster binding"/>
    <property type="evidence" value="ECO:0007669"/>
    <property type="project" value="UniProtKB-KW"/>
</dbReference>
<evidence type="ECO:0000313" key="8">
    <source>
        <dbReference type="EMBL" id="HGU42614.1"/>
    </source>
</evidence>
<dbReference type="AlphaFoldDB" id="A0A172T601"/>
<dbReference type="InterPro" id="IPR013785">
    <property type="entry name" value="Aldolase_TIM"/>
</dbReference>
<evidence type="ECO:0000313" key="6">
    <source>
        <dbReference type="EMBL" id="ANE42376.1"/>
    </source>
</evidence>
<keyword evidence="1" id="KW-0949">S-adenosyl-L-methionine</keyword>
<dbReference type="InterPro" id="IPR007197">
    <property type="entry name" value="rSAM"/>
</dbReference>
<keyword evidence="2" id="KW-0479">Metal-binding</keyword>
<proteinExistence type="predicted"/>
<dbReference type="Pfam" id="PF04055">
    <property type="entry name" value="Radical_SAM"/>
    <property type="match status" value="1"/>
</dbReference>
<gene>
    <name evidence="8" type="ORF">ENT72_06850</name>
    <name evidence="7" type="ORF">ENU12_02150</name>
    <name evidence="6" type="ORF">JM64_08600</name>
</gene>
<dbReference type="PROSITE" id="PS51918">
    <property type="entry name" value="RADICAL_SAM"/>
    <property type="match status" value="1"/>
</dbReference>
<evidence type="ECO:0000313" key="7">
    <source>
        <dbReference type="EMBL" id="HGQ76732.1"/>
    </source>
</evidence>
<dbReference type="SMART" id="SM00729">
    <property type="entry name" value="Elp3"/>
    <property type="match status" value="1"/>
</dbReference>
<evidence type="ECO:0000259" key="5">
    <source>
        <dbReference type="PROSITE" id="PS51918"/>
    </source>
</evidence>
<dbReference type="InterPro" id="IPR006638">
    <property type="entry name" value="Elp3/MiaA/NifB-like_rSAM"/>
</dbReference>
<dbReference type="SFLD" id="SFLDS00029">
    <property type="entry name" value="Radical_SAM"/>
    <property type="match status" value="1"/>
</dbReference>
<accession>A0A172T601</accession>
<reference evidence="6 9" key="1">
    <citation type="submission" date="2014-08" db="EMBL/GenBank/DDBJ databases">
        <title>Fervidobacterium pennivorans DYC genome.</title>
        <authorList>
            <person name="Wushke S."/>
        </authorList>
    </citation>
    <scope>NUCLEOTIDE SEQUENCE [LARGE SCALE GENOMIC DNA]</scope>
    <source>
        <strain evidence="6 9">DYC</strain>
    </source>
</reference>
<dbReference type="SFLD" id="SFLDG01098">
    <property type="entry name" value="Uncharacterised_Radical_SAM_Su"/>
    <property type="match status" value="1"/>
</dbReference>